<name>A0A0S7BT64_9CHLR</name>
<dbReference type="Proteomes" id="UP000053370">
    <property type="component" value="Unassembled WGS sequence"/>
</dbReference>
<evidence type="ECO:0000256" key="1">
    <source>
        <dbReference type="ARBA" id="ARBA00023125"/>
    </source>
</evidence>
<proteinExistence type="predicted"/>
<sequence>MYIILNKRSEGVLKLGNSLRKKRFEYHEISQQDLANAVGVSRITIHSIETGKFNPSALLALKIARFFNLNVEEIFYLVDEEDI</sequence>
<dbReference type="InterPro" id="IPR010982">
    <property type="entry name" value="Lambda_DNA-bd_dom_sf"/>
</dbReference>
<dbReference type="SUPFAM" id="SSF47413">
    <property type="entry name" value="lambda repressor-like DNA-binding domains"/>
    <property type="match status" value="1"/>
</dbReference>
<keyword evidence="4" id="KW-1185">Reference proteome</keyword>
<reference evidence="3" key="1">
    <citation type="journal article" date="2015" name="Genome Announc.">
        <title>Draft Genome Sequence of Anaerolineae Strain TC1, a Novel Isolate from a Methanogenic Wastewater Treatment System.</title>
        <authorList>
            <person name="Matsuura N."/>
            <person name="Tourlousse D.M."/>
            <person name="Sun L."/>
            <person name="Toyonaga M."/>
            <person name="Kuroda K."/>
            <person name="Ohashi A."/>
            <person name="Cruz R."/>
            <person name="Yamaguchi T."/>
            <person name="Sekiguchi Y."/>
        </authorList>
    </citation>
    <scope>NUCLEOTIDE SEQUENCE [LARGE SCALE GENOMIC DNA]</scope>
    <source>
        <strain evidence="3">TC1</strain>
    </source>
</reference>
<dbReference type="PROSITE" id="PS50943">
    <property type="entry name" value="HTH_CROC1"/>
    <property type="match status" value="1"/>
</dbReference>
<feature type="domain" description="HTH cro/C1-type" evidence="2">
    <location>
        <begin position="29"/>
        <end position="74"/>
    </location>
</feature>
<dbReference type="STRING" id="1678840.ATC1_131004"/>
<evidence type="ECO:0000313" key="4">
    <source>
        <dbReference type="Proteomes" id="UP000053370"/>
    </source>
</evidence>
<gene>
    <name evidence="3" type="ORF">ATC1_131004</name>
</gene>
<dbReference type="EMBL" id="DF968181">
    <property type="protein sequence ID" value="GAP41022.1"/>
    <property type="molecule type" value="Genomic_DNA"/>
</dbReference>
<dbReference type="Gene3D" id="1.10.260.40">
    <property type="entry name" value="lambda repressor-like DNA-binding domains"/>
    <property type="match status" value="1"/>
</dbReference>
<protein>
    <submittedName>
        <fullName evidence="3">DNA-binding transcriptional regulator, XRE-family HTH domain</fullName>
    </submittedName>
</protein>
<organism evidence="3">
    <name type="scientific">Flexilinea flocculi</name>
    <dbReference type="NCBI Taxonomy" id="1678840"/>
    <lineage>
        <taxon>Bacteria</taxon>
        <taxon>Bacillati</taxon>
        <taxon>Chloroflexota</taxon>
        <taxon>Anaerolineae</taxon>
        <taxon>Anaerolineales</taxon>
        <taxon>Anaerolineaceae</taxon>
        <taxon>Flexilinea</taxon>
    </lineage>
</organism>
<dbReference type="Pfam" id="PF01381">
    <property type="entry name" value="HTH_3"/>
    <property type="match status" value="1"/>
</dbReference>
<dbReference type="AlphaFoldDB" id="A0A0S7BT64"/>
<evidence type="ECO:0000313" key="3">
    <source>
        <dbReference type="EMBL" id="GAP41022.1"/>
    </source>
</evidence>
<dbReference type="OrthoDB" id="6386941at2"/>
<dbReference type="GO" id="GO:0003677">
    <property type="term" value="F:DNA binding"/>
    <property type="evidence" value="ECO:0007669"/>
    <property type="project" value="UniProtKB-KW"/>
</dbReference>
<accession>A0A0S7BT64</accession>
<dbReference type="CDD" id="cd00093">
    <property type="entry name" value="HTH_XRE"/>
    <property type="match status" value="1"/>
</dbReference>
<dbReference type="SMART" id="SM00530">
    <property type="entry name" value="HTH_XRE"/>
    <property type="match status" value="1"/>
</dbReference>
<dbReference type="PANTHER" id="PTHR46558:SF11">
    <property type="entry name" value="HTH-TYPE TRANSCRIPTIONAL REGULATOR XRE"/>
    <property type="match status" value="1"/>
</dbReference>
<keyword evidence="1 3" id="KW-0238">DNA-binding</keyword>
<dbReference type="InterPro" id="IPR001387">
    <property type="entry name" value="Cro/C1-type_HTH"/>
</dbReference>
<dbReference type="PANTHER" id="PTHR46558">
    <property type="entry name" value="TRACRIPTIONAL REGULATORY PROTEIN-RELATED-RELATED"/>
    <property type="match status" value="1"/>
</dbReference>
<evidence type="ECO:0000259" key="2">
    <source>
        <dbReference type="PROSITE" id="PS50943"/>
    </source>
</evidence>